<evidence type="ECO:0000256" key="4">
    <source>
        <dbReference type="ARBA" id="ARBA00022989"/>
    </source>
</evidence>
<keyword evidence="9" id="KW-1185">Reference proteome</keyword>
<comment type="catalytic activity">
    <reaction evidence="7">
        <text>Na(+)(in) + 2 H(+)(out) = Na(+)(out) + 2 H(+)(in)</text>
        <dbReference type="Rhea" id="RHEA:29251"/>
        <dbReference type="ChEBI" id="CHEBI:15378"/>
        <dbReference type="ChEBI" id="CHEBI:29101"/>
    </reaction>
</comment>
<feature type="transmembrane region" description="Helical" evidence="7">
    <location>
        <begin position="218"/>
        <end position="233"/>
    </location>
</feature>
<comment type="function">
    <text evidence="7">Na(+)/H(+) antiporter that extrudes sodium in exchange for external protons.</text>
</comment>
<dbReference type="HAMAP" id="MF_01844">
    <property type="entry name" value="NhaA"/>
    <property type="match status" value="1"/>
</dbReference>
<evidence type="ECO:0000256" key="6">
    <source>
        <dbReference type="ARBA" id="ARBA00023201"/>
    </source>
</evidence>
<gene>
    <name evidence="7 8" type="primary">nhaA</name>
    <name evidence="8" type="ORF">GCM10010960_09130</name>
</gene>
<evidence type="ECO:0000256" key="1">
    <source>
        <dbReference type="ARBA" id="ARBA00004429"/>
    </source>
</evidence>
<evidence type="ECO:0000256" key="5">
    <source>
        <dbReference type="ARBA" id="ARBA00023136"/>
    </source>
</evidence>
<dbReference type="NCBIfam" id="TIGR00773">
    <property type="entry name" value="NhaA"/>
    <property type="match status" value="1"/>
</dbReference>
<keyword evidence="7" id="KW-0813">Transport</keyword>
<dbReference type="EMBL" id="BMFO01000002">
    <property type="protein sequence ID" value="GGF89451.1"/>
    <property type="molecule type" value="Genomic_DNA"/>
</dbReference>
<comment type="subcellular location">
    <subcellularLocation>
        <location evidence="1">Cell inner membrane</location>
        <topology evidence="1">Multi-pass membrane protein</topology>
    </subcellularLocation>
    <subcellularLocation>
        <location evidence="7">Cell membrane</location>
        <topology evidence="7">Multi-pass membrane protein</topology>
    </subcellularLocation>
</comment>
<dbReference type="AlphaFoldDB" id="A0A917CIH6"/>
<keyword evidence="5 7" id="KW-0472">Membrane</keyword>
<dbReference type="NCBIfam" id="NF007111">
    <property type="entry name" value="PRK09560.1"/>
    <property type="match status" value="1"/>
</dbReference>
<reference evidence="8" key="2">
    <citation type="submission" date="2020-09" db="EMBL/GenBank/DDBJ databases">
        <authorList>
            <person name="Sun Q."/>
            <person name="Zhou Y."/>
        </authorList>
    </citation>
    <scope>NUCLEOTIDE SEQUENCE</scope>
    <source>
        <strain evidence="8">CGMCC 1.12726</strain>
    </source>
</reference>
<dbReference type="GO" id="GO:0005886">
    <property type="term" value="C:plasma membrane"/>
    <property type="evidence" value="ECO:0007669"/>
    <property type="project" value="UniProtKB-SubCell"/>
</dbReference>
<keyword evidence="7" id="KW-0915">Sodium</keyword>
<evidence type="ECO:0000256" key="2">
    <source>
        <dbReference type="ARBA" id="ARBA00022475"/>
    </source>
</evidence>
<evidence type="ECO:0000313" key="9">
    <source>
        <dbReference type="Proteomes" id="UP000632858"/>
    </source>
</evidence>
<dbReference type="GO" id="GO:0006885">
    <property type="term" value="P:regulation of pH"/>
    <property type="evidence" value="ECO:0007669"/>
    <property type="project" value="UniProtKB-UniRule"/>
</dbReference>
<dbReference type="InterPro" id="IPR023171">
    <property type="entry name" value="Na/H_antiporter_dom_sf"/>
</dbReference>
<feature type="transmembrane region" description="Helical" evidence="7">
    <location>
        <begin position="303"/>
        <end position="327"/>
    </location>
</feature>
<feature type="transmembrane region" description="Helical" evidence="7">
    <location>
        <begin position="72"/>
        <end position="92"/>
    </location>
</feature>
<evidence type="ECO:0000256" key="3">
    <source>
        <dbReference type="ARBA" id="ARBA00022692"/>
    </source>
</evidence>
<feature type="transmembrane region" description="Helical" evidence="7">
    <location>
        <begin position="263"/>
        <end position="283"/>
    </location>
</feature>
<dbReference type="Gene3D" id="1.20.1530.10">
    <property type="entry name" value="Na+/H+ antiporter like domain"/>
    <property type="match status" value="1"/>
</dbReference>
<accession>A0A917CIH6</accession>
<comment type="caution">
    <text evidence="7">Lacks conserved residue(s) required for the propagation of feature annotation.</text>
</comment>
<comment type="caution">
    <text evidence="8">The sequence shown here is derived from an EMBL/GenBank/DDBJ whole genome shotgun (WGS) entry which is preliminary data.</text>
</comment>
<keyword evidence="7" id="KW-0406">Ion transport</keyword>
<dbReference type="PANTHER" id="PTHR30341">
    <property type="entry name" value="SODIUM ION/PROTON ANTIPORTER NHAA-RELATED"/>
    <property type="match status" value="1"/>
</dbReference>
<feature type="transmembrane region" description="Helical" evidence="7">
    <location>
        <begin position="104"/>
        <end position="128"/>
    </location>
</feature>
<organism evidence="8 9">
    <name type="scientific">Arenimonas maotaiensis</name>
    <dbReference type="NCBI Taxonomy" id="1446479"/>
    <lineage>
        <taxon>Bacteria</taxon>
        <taxon>Pseudomonadati</taxon>
        <taxon>Pseudomonadota</taxon>
        <taxon>Gammaproteobacteria</taxon>
        <taxon>Lysobacterales</taxon>
        <taxon>Lysobacteraceae</taxon>
        <taxon>Arenimonas</taxon>
    </lineage>
</organism>
<dbReference type="PANTHER" id="PTHR30341:SF0">
    <property type="entry name" value="NA(+)_H(+) ANTIPORTER NHAA"/>
    <property type="match status" value="1"/>
</dbReference>
<evidence type="ECO:0000256" key="7">
    <source>
        <dbReference type="HAMAP-Rule" id="MF_01844"/>
    </source>
</evidence>
<evidence type="ECO:0000313" key="8">
    <source>
        <dbReference type="EMBL" id="GGF89451.1"/>
    </source>
</evidence>
<keyword evidence="6 7" id="KW-0739">Sodium transport</keyword>
<keyword evidence="3 7" id="KW-0812">Transmembrane</keyword>
<dbReference type="GO" id="GO:0015385">
    <property type="term" value="F:sodium:proton antiporter activity"/>
    <property type="evidence" value="ECO:0007669"/>
    <property type="project" value="UniProtKB-UniRule"/>
</dbReference>
<proteinExistence type="inferred from homology"/>
<dbReference type="Pfam" id="PF06965">
    <property type="entry name" value="Na_H_antiport_1"/>
    <property type="match status" value="1"/>
</dbReference>
<dbReference type="RefSeq" id="WP_229730185.1">
    <property type="nucleotide sequence ID" value="NZ_BMFO01000002.1"/>
</dbReference>
<sequence length="403" mass="42267">MTETRADRAMHRRALAALNAFMKMEAAGGIVLVLATVVAMVVANSALSADYQAWLHARLTLGFGPLSLDKSVSHWINDGLMVVFFLVVGLELKRELVEGQFADRANITLPVVGALGGMAVPMLIYAALNWGDAAAMRGTAIPAATDIAFALGILSLLGPRVPLALKMLLLAIAVADDLGAILIIAVFYTGELSLVGLVTALALVGVLYTLNRAKVTQLGLYLFVGFLLWLAVLNSGVHATLAGVVLGLMIPLGKGARDGSSEALLHALHPWVAFVILPVFAFANAGVPLAGLGLDDLLAPVPLGIALGLLLGKLLGVYGFIWLCLRLGWAKFDRTIRPAALFGMAALCGIGFTMSLFVGSLSFGADHPDYQLTHRLGILSGSLFSALLGFVVLKIALPSPKKS</sequence>
<feature type="transmembrane region" description="Helical" evidence="7">
    <location>
        <begin position="376"/>
        <end position="397"/>
    </location>
</feature>
<feature type="transmembrane region" description="Helical" evidence="7">
    <location>
        <begin position="339"/>
        <end position="364"/>
    </location>
</feature>
<name>A0A917CIH6_9GAMM</name>
<dbReference type="Proteomes" id="UP000632858">
    <property type="component" value="Unassembled WGS sequence"/>
</dbReference>
<dbReference type="NCBIfam" id="NF007112">
    <property type="entry name" value="PRK09561.1"/>
    <property type="match status" value="1"/>
</dbReference>
<dbReference type="InterPro" id="IPR004670">
    <property type="entry name" value="NhaA"/>
</dbReference>
<reference evidence="8" key="1">
    <citation type="journal article" date="2014" name="Int. J. Syst. Evol. Microbiol.">
        <title>Complete genome sequence of Corynebacterium casei LMG S-19264T (=DSM 44701T), isolated from a smear-ripened cheese.</title>
        <authorList>
            <consortium name="US DOE Joint Genome Institute (JGI-PGF)"/>
            <person name="Walter F."/>
            <person name="Albersmeier A."/>
            <person name="Kalinowski J."/>
            <person name="Ruckert C."/>
        </authorList>
    </citation>
    <scope>NUCLEOTIDE SEQUENCE</scope>
    <source>
        <strain evidence="8">CGMCC 1.12726</strain>
    </source>
</reference>
<keyword evidence="7" id="KW-0050">Antiport</keyword>
<keyword evidence="2 7" id="KW-1003">Cell membrane</keyword>
<keyword evidence="4 7" id="KW-1133">Transmembrane helix</keyword>
<protein>
    <recommendedName>
        <fullName evidence="7">Na(+)/H(+) antiporter NhaA</fullName>
    </recommendedName>
    <alternativeName>
        <fullName evidence="7">Sodium/proton antiporter NhaA</fullName>
    </alternativeName>
</protein>
<comment type="similarity">
    <text evidence="7">Belongs to the NhaA Na(+)/H(+) (TC 2.A.33) antiporter family.</text>
</comment>